<dbReference type="InterPro" id="IPR036390">
    <property type="entry name" value="WH_DNA-bd_sf"/>
</dbReference>
<dbReference type="InterPro" id="IPR021153">
    <property type="entry name" value="HrcA_C"/>
</dbReference>
<dbReference type="PIRSF" id="PIRSF005485">
    <property type="entry name" value="HrcA"/>
    <property type="match status" value="1"/>
</dbReference>
<proteinExistence type="inferred from homology"/>
<dbReference type="InterPro" id="IPR029016">
    <property type="entry name" value="GAF-like_dom_sf"/>
</dbReference>
<evidence type="ECO:0000259" key="5">
    <source>
        <dbReference type="Pfam" id="PF01628"/>
    </source>
</evidence>
<dbReference type="SUPFAM" id="SSF55781">
    <property type="entry name" value="GAF domain-like"/>
    <property type="match status" value="1"/>
</dbReference>
<protein>
    <recommendedName>
        <fullName evidence="5">Heat-inducible transcription repressor HrcA C-terminal domain-containing protein</fullName>
    </recommendedName>
</protein>
<evidence type="ECO:0000256" key="1">
    <source>
        <dbReference type="ARBA" id="ARBA00022491"/>
    </source>
</evidence>
<dbReference type="Gene3D" id="1.10.10.10">
    <property type="entry name" value="Winged helix-like DNA-binding domain superfamily/Winged helix DNA-binding domain"/>
    <property type="match status" value="1"/>
</dbReference>
<dbReference type="EMBL" id="LAZR01011906">
    <property type="protein sequence ID" value="KKM54275.1"/>
    <property type="molecule type" value="Genomic_DNA"/>
</dbReference>
<dbReference type="InterPro" id="IPR036388">
    <property type="entry name" value="WH-like_DNA-bd_sf"/>
</dbReference>
<dbReference type="HAMAP" id="MF_00081">
    <property type="entry name" value="HrcA"/>
    <property type="match status" value="1"/>
</dbReference>
<dbReference type="SUPFAM" id="SSF46785">
    <property type="entry name" value="Winged helix' DNA-binding domain"/>
    <property type="match status" value="1"/>
</dbReference>
<evidence type="ECO:0000313" key="6">
    <source>
        <dbReference type="EMBL" id="KKM54275.1"/>
    </source>
</evidence>
<keyword evidence="1" id="KW-0678">Repressor</keyword>
<dbReference type="AlphaFoldDB" id="A0A0F9LQG6"/>
<gene>
    <name evidence="6" type="ORF">LCGC14_1553520</name>
</gene>
<dbReference type="PANTHER" id="PTHR34824">
    <property type="entry name" value="HEAT-INDUCIBLE TRANSCRIPTION REPRESSOR HRCA"/>
    <property type="match status" value="1"/>
</dbReference>
<reference evidence="6" key="1">
    <citation type="journal article" date="2015" name="Nature">
        <title>Complex archaea that bridge the gap between prokaryotes and eukaryotes.</title>
        <authorList>
            <person name="Spang A."/>
            <person name="Saw J.H."/>
            <person name="Jorgensen S.L."/>
            <person name="Zaremba-Niedzwiedzka K."/>
            <person name="Martijn J."/>
            <person name="Lind A.E."/>
            <person name="van Eijk R."/>
            <person name="Schleper C."/>
            <person name="Guy L."/>
            <person name="Ettema T.J."/>
        </authorList>
    </citation>
    <scope>NUCLEOTIDE SEQUENCE</scope>
</reference>
<keyword evidence="4" id="KW-0804">Transcription</keyword>
<organism evidence="6">
    <name type="scientific">marine sediment metagenome</name>
    <dbReference type="NCBI Taxonomy" id="412755"/>
    <lineage>
        <taxon>unclassified sequences</taxon>
        <taxon>metagenomes</taxon>
        <taxon>ecological metagenomes</taxon>
    </lineage>
</organism>
<name>A0A0F9LQG6_9ZZZZ</name>
<dbReference type="InterPro" id="IPR002571">
    <property type="entry name" value="HrcA"/>
</dbReference>
<keyword evidence="3" id="KW-0346">Stress response</keyword>
<dbReference type="GO" id="GO:0003677">
    <property type="term" value="F:DNA binding"/>
    <property type="evidence" value="ECO:0007669"/>
    <property type="project" value="InterPro"/>
</dbReference>
<dbReference type="Gene3D" id="3.30.450.40">
    <property type="match status" value="1"/>
</dbReference>
<comment type="caution">
    <text evidence="6">The sequence shown here is derived from an EMBL/GenBank/DDBJ whole genome shotgun (WGS) entry which is preliminary data.</text>
</comment>
<dbReference type="GO" id="GO:0045892">
    <property type="term" value="P:negative regulation of DNA-templated transcription"/>
    <property type="evidence" value="ECO:0007669"/>
    <property type="project" value="TreeGrafter"/>
</dbReference>
<accession>A0A0F9LQG6</accession>
<evidence type="ECO:0000256" key="2">
    <source>
        <dbReference type="ARBA" id="ARBA00023015"/>
    </source>
</evidence>
<sequence>MLTERREHLLRFIVDEYVRTADPVASSAVVRRYGLPVSSATIRNEMARLEEEGYIIQPHTSAGRIPSDKGYRYYVEALMRPQELPVAVQRTIRHQFHQAAGETAEWARLAATVLAARLSYVAVVTIPHAARPRLRGLQLASMHDFAALLLVVLQEARVLQHILTLDHPLSQDELNEISARLNRLYAGLTADEIRARQVDHLSLEAEAVRVMLDLMQSQDDDPFGEAYLEGLRHMLREPEFTGGDRILALLDLLGQPNLSKAIPVARAADQPARPGKVTVIIGSEHPQDAMQQCSVVISRYGGSSGLGGAVSVVGPTRMHYPKAVSMVRYMSGIMEELLDAYFN</sequence>
<keyword evidence="2" id="KW-0805">Transcription regulation</keyword>
<dbReference type="PANTHER" id="PTHR34824:SF1">
    <property type="entry name" value="HEAT-INDUCIBLE TRANSCRIPTION REPRESSOR HRCA"/>
    <property type="match status" value="1"/>
</dbReference>
<dbReference type="Pfam" id="PF01628">
    <property type="entry name" value="HrcA"/>
    <property type="match status" value="1"/>
</dbReference>
<dbReference type="NCBIfam" id="TIGR00331">
    <property type="entry name" value="hrcA"/>
    <property type="match status" value="1"/>
</dbReference>
<feature type="domain" description="Heat-inducible transcription repressor HrcA C-terminal" evidence="5">
    <location>
        <begin position="108"/>
        <end position="324"/>
    </location>
</feature>
<evidence type="ECO:0000256" key="3">
    <source>
        <dbReference type="ARBA" id="ARBA00023016"/>
    </source>
</evidence>
<evidence type="ECO:0000256" key="4">
    <source>
        <dbReference type="ARBA" id="ARBA00023163"/>
    </source>
</evidence>